<keyword evidence="1" id="KW-1277">Toxin-antitoxin system</keyword>
<dbReference type="OrthoDB" id="3234062at2"/>
<dbReference type="InterPro" id="IPR014795">
    <property type="entry name" value="TacA_1-like"/>
</dbReference>
<dbReference type="AlphaFoldDB" id="A0A430FVS5"/>
<comment type="similarity">
    <text evidence="2">Belongs to the TacA antitoxin family.</text>
</comment>
<keyword evidence="4" id="KW-1185">Reference proteome</keyword>
<protein>
    <recommendedName>
        <fullName evidence="5">Toxin-antitoxin system protein</fullName>
    </recommendedName>
</protein>
<evidence type="ECO:0000256" key="2">
    <source>
        <dbReference type="ARBA" id="ARBA00049988"/>
    </source>
</evidence>
<sequence length="89" mass="9826">MSTTITKESRFEMRMTSEQRDRIAQAAESKGMTASQWALSNLLEAAARDIQASRVVALSDVAWNDFVVALDEPMPDAAAELLGREPIWA</sequence>
<evidence type="ECO:0008006" key="5">
    <source>
        <dbReference type="Google" id="ProtNLM"/>
    </source>
</evidence>
<dbReference type="SUPFAM" id="SSF47598">
    <property type="entry name" value="Ribbon-helix-helix"/>
    <property type="match status" value="1"/>
</dbReference>
<comment type="caution">
    <text evidence="3">The sequence shown here is derived from an EMBL/GenBank/DDBJ whole genome shotgun (WGS) entry which is preliminary data.</text>
</comment>
<dbReference type="InterPro" id="IPR010985">
    <property type="entry name" value="Ribbon_hlx_hlx"/>
</dbReference>
<dbReference type="RefSeq" id="WP_125967928.1">
    <property type="nucleotide sequence ID" value="NZ_QXGK01000004.1"/>
</dbReference>
<gene>
    <name evidence="3" type="ORF">D2E24_0662</name>
</gene>
<name>A0A430FVS5_9BIFI</name>
<proteinExistence type="inferred from homology"/>
<dbReference type="Gene3D" id="1.20.5.780">
    <property type="entry name" value="Single helix bin"/>
    <property type="match status" value="1"/>
</dbReference>
<dbReference type="GO" id="GO:0006355">
    <property type="term" value="P:regulation of DNA-templated transcription"/>
    <property type="evidence" value="ECO:0007669"/>
    <property type="project" value="InterPro"/>
</dbReference>
<dbReference type="PANTHER" id="PTHR35401">
    <property type="entry name" value="COPG FAMILY HELIX-TURN-HELIX PROTEIN-RELATED-RELATED"/>
    <property type="match status" value="1"/>
</dbReference>
<evidence type="ECO:0000256" key="1">
    <source>
        <dbReference type="ARBA" id="ARBA00022649"/>
    </source>
</evidence>
<organism evidence="3 4">
    <name type="scientific">Bifidobacterium samirii</name>
    <dbReference type="NCBI Taxonomy" id="2306974"/>
    <lineage>
        <taxon>Bacteria</taxon>
        <taxon>Bacillati</taxon>
        <taxon>Actinomycetota</taxon>
        <taxon>Actinomycetes</taxon>
        <taxon>Bifidobacteriales</taxon>
        <taxon>Bifidobacteriaceae</taxon>
        <taxon>Bifidobacterium</taxon>
    </lineage>
</organism>
<dbReference type="EMBL" id="QXGK01000004">
    <property type="protein sequence ID" value="RSX57814.1"/>
    <property type="molecule type" value="Genomic_DNA"/>
</dbReference>
<evidence type="ECO:0000313" key="4">
    <source>
        <dbReference type="Proteomes" id="UP000287470"/>
    </source>
</evidence>
<dbReference type="Pfam" id="PF08681">
    <property type="entry name" value="TacA1"/>
    <property type="match status" value="1"/>
</dbReference>
<reference evidence="3 4" key="1">
    <citation type="submission" date="2018-09" db="EMBL/GenBank/DDBJ databases">
        <title>Characterization of the phylogenetic diversity of five novel species belonging to the genus Bifidobacterium.</title>
        <authorList>
            <person name="Lugli G.A."/>
            <person name="Duranti S."/>
            <person name="Milani C."/>
        </authorList>
    </citation>
    <scope>NUCLEOTIDE SEQUENCE [LARGE SCALE GENOMIC DNA]</scope>
    <source>
        <strain evidence="3 4">2033B</strain>
    </source>
</reference>
<dbReference type="Proteomes" id="UP000287470">
    <property type="component" value="Unassembled WGS sequence"/>
</dbReference>
<accession>A0A430FVS5</accession>
<evidence type="ECO:0000313" key="3">
    <source>
        <dbReference type="EMBL" id="RSX57814.1"/>
    </source>
</evidence>